<reference evidence="4" key="1">
    <citation type="journal article" date="2013" name="Environ. Microbiol.">
        <title>Microbiota from the distal guts of lean and obese adolescents exhibit partial functional redundancy besides clear differences in community structure.</title>
        <authorList>
            <person name="Ferrer M."/>
            <person name="Ruiz A."/>
            <person name="Lanza F."/>
            <person name="Haange S.B."/>
            <person name="Oberbach A."/>
            <person name="Till H."/>
            <person name="Bargiela R."/>
            <person name="Campoy C."/>
            <person name="Segura M.T."/>
            <person name="Richter M."/>
            <person name="von Bergen M."/>
            <person name="Seifert J."/>
            <person name="Suarez A."/>
        </authorList>
    </citation>
    <scope>NUCLEOTIDE SEQUENCE</scope>
</reference>
<accession>K1SMS0</accession>
<dbReference type="InterPro" id="IPR006464">
    <property type="entry name" value="AcTrfase_RimI/Ard1"/>
</dbReference>
<evidence type="ECO:0000259" key="3">
    <source>
        <dbReference type="PROSITE" id="PS51186"/>
    </source>
</evidence>
<gene>
    <name evidence="4" type="ORF">OBE_11703</name>
</gene>
<protein>
    <submittedName>
        <fullName evidence="4">Ribosomal-protein-alanine acetyltransferase</fullName>
        <ecNumber evidence="4">2.3.1.-</ecNumber>
    </submittedName>
</protein>
<organism evidence="4">
    <name type="scientific">human gut metagenome</name>
    <dbReference type="NCBI Taxonomy" id="408170"/>
    <lineage>
        <taxon>unclassified sequences</taxon>
        <taxon>metagenomes</taxon>
        <taxon>organismal metagenomes</taxon>
    </lineage>
</organism>
<dbReference type="EMBL" id="AJWZ01008071">
    <property type="protein sequence ID" value="EKC55150.1"/>
    <property type="molecule type" value="Genomic_DNA"/>
</dbReference>
<evidence type="ECO:0000313" key="4">
    <source>
        <dbReference type="EMBL" id="EKC55150.1"/>
    </source>
</evidence>
<dbReference type="InterPro" id="IPR000182">
    <property type="entry name" value="GNAT_dom"/>
</dbReference>
<dbReference type="PANTHER" id="PTHR42919:SF8">
    <property type="entry name" value="N-ALPHA-ACETYLTRANSFERASE 50"/>
    <property type="match status" value="1"/>
</dbReference>
<feature type="domain" description="N-acetyltransferase" evidence="3">
    <location>
        <begin position="1"/>
        <end position="120"/>
    </location>
</feature>
<keyword evidence="1 4" id="KW-0808">Transferase</keyword>
<evidence type="ECO:0000256" key="1">
    <source>
        <dbReference type="ARBA" id="ARBA00022679"/>
    </source>
</evidence>
<keyword evidence="2 4" id="KW-0012">Acyltransferase</keyword>
<dbReference type="PANTHER" id="PTHR42919">
    <property type="entry name" value="N-ALPHA-ACETYLTRANSFERASE"/>
    <property type="match status" value="1"/>
</dbReference>
<dbReference type="EC" id="2.3.1.-" evidence="4"/>
<dbReference type="GO" id="GO:0008080">
    <property type="term" value="F:N-acetyltransferase activity"/>
    <property type="evidence" value="ECO:0007669"/>
    <property type="project" value="InterPro"/>
</dbReference>
<dbReference type="AlphaFoldDB" id="K1SMS0"/>
<comment type="caution">
    <text evidence="4">The sequence shown here is derived from an EMBL/GenBank/DDBJ whole genome shotgun (WGS) entry which is preliminary data.</text>
</comment>
<name>K1SMS0_9ZZZZ</name>
<sequence length="124" mass="13827">MVRKAFLETFENKYSIILSAVSAGRVIGFLNGTAVLDEAELLNIAVMEEYRGMGAGGALIGEFLHILSDKNVGTVYLEVRESNAEAISLYKKYGFEQNGMRRNYYRHPVENAVLMMKKIDLAGD</sequence>
<dbReference type="PROSITE" id="PS51186">
    <property type="entry name" value="GNAT"/>
    <property type="match status" value="1"/>
</dbReference>
<dbReference type="Gene3D" id="3.40.630.30">
    <property type="match status" value="1"/>
</dbReference>
<dbReference type="InterPro" id="IPR016181">
    <property type="entry name" value="Acyl_CoA_acyltransferase"/>
</dbReference>
<dbReference type="InterPro" id="IPR051556">
    <property type="entry name" value="N-term/lysine_N-AcTrnsfr"/>
</dbReference>
<proteinExistence type="predicted"/>
<dbReference type="NCBIfam" id="TIGR01575">
    <property type="entry name" value="rimI"/>
    <property type="match status" value="1"/>
</dbReference>
<dbReference type="SUPFAM" id="SSF55729">
    <property type="entry name" value="Acyl-CoA N-acyltransferases (Nat)"/>
    <property type="match status" value="1"/>
</dbReference>
<evidence type="ECO:0000256" key="2">
    <source>
        <dbReference type="ARBA" id="ARBA00023315"/>
    </source>
</evidence>
<dbReference type="Pfam" id="PF00583">
    <property type="entry name" value="Acetyltransf_1"/>
    <property type="match status" value="1"/>
</dbReference>
<dbReference type="CDD" id="cd04301">
    <property type="entry name" value="NAT_SF"/>
    <property type="match status" value="1"/>
</dbReference>